<dbReference type="Proteomes" id="UP000010798">
    <property type="component" value="Chromosome"/>
</dbReference>
<proteinExistence type="predicted"/>
<dbReference type="EMBL" id="CP003364">
    <property type="protein sequence ID" value="AGA29346.1"/>
    <property type="molecule type" value="Genomic_DNA"/>
</dbReference>
<dbReference type="PANTHER" id="PTHR30093">
    <property type="entry name" value="GENERAL SECRETION PATHWAY PROTEIN G"/>
    <property type="match status" value="1"/>
</dbReference>
<dbReference type="Pfam" id="PF07963">
    <property type="entry name" value="N_methyl"/>
    <property type="match status" value="1"/>
</dbReference>
<dbReference type="Gene3D" id="3.30.700.10">
    <property type="entry name" value="Glycoprotein, Type 4 Pilin"/>
    <property type="match status" value="1"/>
</dbReference>
<name>L0DL07_SINAD</name>
<dbReference type="NCBIfam" id="TIGR02532">
    <property type="entry name" value="IV_pilin_GFxxxE"/>
    <property type="match status" value="1"/>
</dbReference>
<dbReference type="OrthoDB" id="254858at2"/>
<organism evidence="2 3">
    <name type="scientific">Singulisphaera acidiphila (strain ATCC BAA-1392 / DSM 18658 / VKM B-2454 / MOB10)</name>
    <dbReference type="NCBI Taxonomy" id="886293"/>
    <lineage>
        <taxon>Bacteria</taxon>
        <taxon>Pseudomonadati</taxon>
        <taxon>Planctomycetota</taxon>
        <taxon>Planctomycetia</taxon>
        <taxon>Isosphaerales</taxon>
        <taxon>Isosphaeraceae</taxon>
        <taxon>Singulisphaera</taxon>
    </lineage>
</organism>
<evidence type="ECO:0000313" key="2">
    <source>
        <dbReference type="EMBL" id="AGA29346.1"/>
    </source>
</evidence>
<dbReference type="NCBIfam" id="TIGR04294">
    <property type="entry name" value="pre_pil_HX9DG"/>
    <property type="match status" value="1"/>
</dbReference>
<dbReference type="KEGG" id="saci:Sinac_5194"/>
<dbReference type="eggNOG" id="COG2165">
    <property type="taxonomic scope" value="Bacteria"/>
</dbReference>
<dbReference type="InterPro" id="IPR011453">
    <property type="entry name" value="DUF1559"/>
</dbReference>
<dbReference type="InterPro" id="IPR045584">
    <property type="entry name" value="Pilin-like"/>
</dbReference>
<evidence type="ECO:0000259" key="1">
    <source>
        <dbReference type="Pfam" id="PF07596"/>
    </source>
</evidence>
<dbReference type="HOGENOM" id="CLU_041661_0_0_0"/>
<dbReference type="AlphaFoldDB" id="L0DL07"/>
<accession>L0DL07</accession>
<reference evidence="2 3" key="1">
    <citation type="submission" date="2012-02" db="EMBL/GenBank/DDBJ databases">
        <title>Complete sequence of chromosome of Singulisphaera acidiphila DSM 18658.</title>
        <authorList>
            <consortium name="US DOE Joint Genome Institute (JGI-PGF)"/>
            <person name="Lucas S."/>
            <person name="Copeland A."/>
            <person name="Lapidus A."/>
            <person name="Glavina del Rio T."/>
            <person name="Dalin E."/>
            <person name="Tice H."/>
            <person name="Bruce D."/>
            <person name="Goodwin L."/>
            <person name="Pitluck S."/>
            <person name="Peters L."/>
            <person name="Ovchinnikova G."/>
            <person name="Chertkov O."/>
            <person name="Kyrpides N."/>
            <person name="Mavromatis K."/>
            <person name="Ivanova N."/>
            <person name="Brettin T."/>
            <person name="Detter J.C."/>
            <person name="Han C."/>
            <person name="Larimer F."/>
            <person name="Land M."/>
            <person name="Hauser L."/>
            <person name="Markowitz V."/>
            <person name="Cheng J.-F."/>
            <person name="Hugenholtz P."/>
            <person name="Woyke T."/>
            <person name="Wu D."/>
            <person name="Tindall B."/>
            <person name="Pomrenke H."/>
            <person name="Brambilla E."/>
            <person name="Klenk H.-P."/>
            <person name="Eisen J.A."/>
        </authorList>
    </citation>
    <scope>NUCLEOTIDE SEQUENCE [LARGE SCALE GENOMIC DNA]</scope>
    <source>
        <strain evidence="3">ATCC BAA-1392 / DSM 18658 / VKM B-2454 / MOB10</strain>
    </source>
</reference>
<protein>
    <submittedName>
        <fullName evidence="2">Prepilin-type N-terminal cleavage/methylation domain-containing protein</fullName>
    </submittedName>
</protein>
<feature type="domain" description="DUF1559" evidence="1">
    <location>
        <begin position="33"/>
        <end position="341"/>
    </location>
</feature>
<dbReference type="InterPro" id="IPR012902">
    <property type="entry name" value="N_methyl_site"/>
</dbReference>
<dbReference type="InterPro" id="IPR027558">
    <property type="entry name" value="Pre_pil_HX9DG_C"/>
</dbReference>
<dbReference type="PROSITE" id="PS00409">
    <property type="entry name" value="PROKAR_NTER_METHYL"/>
    <property type="match status" value="1"/>
</dbReference>
<dbReference type="STRING" id="886293.Sinac_5194"/>
<evidence type="ECO:0000313" key="3">
    <source>
        <dbReference type="Proteomes" id="UP000010798"/>
    </source>
</evidence>
<sequence>MIPDRRRGFTLIELLVVIAIIAVLIALLLPAVQSAREAARRMQCINNLKQIGLASHNYESTNGAFQPSNIMQEGKYPTVAWTNNWSALAKALPFAEGGAAYNAMNFTVKDSQNSNTTICGLLISMFVCPSDPNTRAFNDGGTVFGATNYGPNDGDWYVFSWPDTPTSQIGSGGGTPSRGAFAVNQARSIAQFVDGTSNTILFSEVKSFQPRIKCGSLFSGISSSAPTSFPGPNDPLPAQYTSCGVPDNKFHSRWSNGGVYHTGFTTAWPPNKSTTTNVPAGTVFTFPGPPSSGPIDVDIISANENDGGPTYAAFTSRSYHSGGVNTLFADGSVKFIKSSVNGTTWRALGTLAGGEVISADAY</sequence>
<dbReference type="Pfam" id="PF07596">
    <property type="entry name" value="SBP_bac_10"/>
    <property type="match status" value="1"/>
</dbReference>
<dbReference type="SUPFAM" id="SSF54523">
    <property type="entry name" value="Pili subunits"/>
    <property type="match status" value="1"/>
</dbReference>
<keyword evidence="3" id="KW-1185">Reference proteome</keyword>
<gene>
    <name evidence="2" type="ordered locus">Sinac_5194</name>
</gene>
<dbReference type="RefSeq" id="WP_015248450.1">
    <property type="nucleotide sequence ID" value="NC_019892.1"/>
</dbReference>
<dbReference type="PANTHER" id="PTHR30093:SF2">
    <property type="entry name" value="TYPE II SECRETION SYSTEM PROTEIN H"/>
    <property type="match status" value="1"/>
</dbReference>